<dbReference type="Gene3D" id="3.40.50.1820">
    <property type="entry name" value="alpha/beta hydrolase"/>
    <property type="match status" value="1"/>
</dbReference>
<dbReference type="EMBL" id="JAEOAQ010000005">
    <property type="protein sequence ID" value="KAG5418265.1"/>
    <property type="molecule type" value="Genomic_DNA"/>
</dbReference>
<gene>
    <name evidence="2" type="ORF">I9W82_003793</name>
</gene>
<keyword evidence="3" id="KW-1185">Reference proteome</keyword>
<evidence type="ECO:0000313" key="3">
    <source>
        <dbReference type="Proteomes" id="UP000669133"/>
    </source>
</evidence>
<dbReference type="Proteomes" id="UP000669133">
    <property type="component" value="Unassembled WGS sequence"/>
</dbReference>
<feature type="domain" description="BD-FAE-like" evidence="1">
    <location>
        <begin position="25"/>
        <end position="252"/>
    </location>
</feature>
<dbReference type="OrthoDB" id="420264at2759"/>
<organism evidence="2 3">
    <name type="scientific">Candida metapsilosis</name>
    <dbReference type="NCBI Taxonomy" id="273372"/>
    <lineage>
        <taxon>Eukaryota</taxon>
        <taxon>Fungi</taxon>
        <taxon>Dikarya</taxon>
        <taxon>Ascomycota</taxon>
        <taxon>Saccharomycotina</taxon>
        <taxon>Pichiomycetes</taxon>
        <taxon>Debaryomycetaceae</taxon>
        <taxon>Candida/Lodderomyces clade</taxon>
        <taxon>Candida</taxon>
    </lineage>
</organism>
<dbReference type="RefSeq" id="XP_067547381.1">
    <property type="nucleotide sequence ID" value="XM_067692795.1"/>
</dbReference>
<protein>
    <submittedName>
        <fullName evidence="2">BNA7</fullName>
    </submittedName>
</protein>
<evidence type="ECO:0000259" key="1">
    <source>
        <dbReference type="Pfam" id="PF20434"/>
    </source>
</evidence>
<evidence type="ECO:0000313" key="2">
    <source>
        <dbReference type="EMBL" id="KAG5418265.1"/>
    </source>
</evidence>
<name>A0A8H8DAV4_9ASCO</name>
<dbReference type="Pfam" id="PF20434">
    <property type="entry name" value="BD-FAE"/>
    <property type="match status" value="1"/>
</dbReference>
<dbReference type="GeneID" id="93652422"/>
<accession>A0A8H8DAV4</accession>
<proteinExistence type="predicted"/>
<dbReference type="InterPro" id="IPR029058">
    <property type="entry name" value="AB_hydrolase_fold"/>
</dbReference>
<reference evidence="2 3" key="1">
    <citation type="submission" date="2020-12" db="EMBL/GenBank/DDBJ databases">
        <title>Effect of drift, selection, and recombination on the evolution of hybrid genomes in Candida yeast pathogens.</title>
        <authorList>
            <person name="Mixao V."/>
            <person name="Ksiezopolska E."/>
            <person name="Saus E."/>
            <person name="Boekhout T."/>
            <person name="Gacser A."/>
            <person name="Gabaldon T."/>
        </authorList>
    </citation>
    <scope>NUCLEOTIDE SEQUENCE [LARGE SCALE GENOMIC DNA]</scope>
    <source>
        <strain evidence="2 3">BP57</strain>
    </source>
</reference>
<dbReference type="InterPro" id="IPR049492">
    <property type="entry name" value="BD-FAE-like_dom"/>
</dbReference>
<dbReference type="AlphaFoldDB" id="A0A8H8DAV4"/>
<dbReference type="SUPFAM" id="SSF53474">
    <property type="entry name" value="alpha/beta-Hydrolases"/>
    <property type="match status" value="1"/>
</dbReference>
<sequence length="291" mass="33511">MSTHSYGHHELQKIKVWNYNPNNKHTYIYIHGGAWRDPKNTYDELAPVAESTPDSTFIGINYRLMVKHPLHLTDVAKAIIYIVTKFQLQEKHLLGYSVGATLILQLLQFKYHFNQASTHYDICCMDEATIGNSGSTAVLEELNQIEDNDDLIDKLDTLIKENKLTFSSIKFLDGIYDLPELIKEYPQYNEWVSEAYPSHKLIQLNSLSNKIHENGKLAPATYSSTFNIQKIYIFHSLQDELLSLKQTQLLQDFFNKTTGCIVMTGNWGKHDDIYGKFRKEIFLASQTVIPN</sequence>
<comment type="caution">
    <text evidence="2">The sequence shown here is derived from an EMBL/GenBank/DDBJ whole genome shotgun (WGS) entry which is preliminary data.</text>
</comment>